<dbReference type="InterPro" id="IPR036653">
    <property type="entry name" value="CinA-like_C"/>
</dbReference>
<reference evidence="2 3" key="1">
    <citation type="submission" date="2019-03" db="EMBL/GenBank/DDBJ databases">
        <title>Metabolic reconstructions from genomes of highly enriched 'Candidatus Accumulibacter' and 'Candidatus Competibacter' bioreactor populations.</title>
        <authorList>
            <person name="Annavajhala M.K."/>
            <person name="Welles L."/>
            <person name="Abbas B."/>
            <person name="Sorokin D."/>
            <person name="Park H."/>
            <person name="Van Loosdrecht M."/>
            <person name="Chandran K."/>
        </authorList>
    </citation>
    <scope>NUCLEOTIDE SEQUENCE [LARGE SCALE GENOMIC DNA]</scope>
    <source>
        <strain evidence="2 3">SBR_G</strain>
    </source>
</reference>
<dbReference type="SUPFAM" id="SSF142433">
    <property type="entry name" value="CinA-like"/>
    <property type="match status" value="1"/>
</dbReference>
<dbReference type="EC" id="3.5.1.42" evidence="2"/>
<feature type="domain" description="CinA C-terminal" evidence="1">
    <location>
        <begin position="25"/>
        <end position="176"/>
    </location>
</feature>
<sequence>MLPPPPNHGRSIVSSPNPAQRNLYELATQVGSALCARKQILAVAESCTGGWIGKSVTDIAGSSGWFDRGFVTYSNVAKTELLGVREATLARHGAVSAEVVTEMVAGALERSRADIALAVSGVAGPDGGTADKPVGTVYLAWAPRGGSTRVVRQHFDGDREAVRLATVAAALQGVLDVCAHRG</sequence>
<proteinExistence type="predicted"/>
<accession>A0ABX1TQY0</accession>
<dbReference type="InterPro" id="IPR008136">
    <property type="entry name" value="CinA_C"/>
</dbReference>
<dbReference type="Gene3D" id="3.90.950.20">
    <property type="entry name" value="CinA-like"/>
    <property type="match status" value="1"/>
</dbReference>
<dbReference type="Pfam" id="PF02464">
    <property type="entry name" value="CinA"/>
    <property type="match status" value="1"/>
</dbReference>
<protein>
    <submittedName>
        <fullName evidence="2">Nicotinamide-nucleotide amidase</fullName>
        <ecNumber evidence="2">3.5.1.42</ecNumber>
    </submittedName>
</protein>
<evidence type="ECO:0000313" key="2">
    <source>
        <dbReference type="EMBL" id="NMQ20914.1"/>
    </source>
</evidence>
<dbReference type="EMBL" id="SPMZ01000069">
    <property type="protein sequence ID" value="NMQ20914.1"/>
    <property type="molecule type" value="Genomic_DNA"/>
</dbReference>
<evidence type="ECO:0000259" key="1">
    <source>
        <dbReference type="Pfam" id="PF02464"/>
    </source>
</evidence>
<organism evidence="2 3">
    <name type="scientific">Candidatus Competibacter phosphatis</name>
    <dbReference type="NCBI Taxonomy" id="221280"/>
    <lineage>
        <taxon>Bacteria</taxon>
        <taxon>Pseudomonadati</taxon>
        <taxon>Pseudomonadota</taxon>
        <taxon>Gammaproteobacteria</taxon>
        <taxon>Candidatus Competibacteraceae</taxon>
        <taxon>Candidatus Competibacter</taxon>
    </lineage>
</organism>
<keyword evidence="3" id="KW-1185">Reference proteome</keyword>
<gene>
    <name evidence="2" type="primary">pncC</name>
    <name evidence="2" type="ORF">E4P82_17995</name>
</gene>
<keyword evidence="2" id="KW-0378">Hydrolase</keyword>
<name>A0ABX1TQY0_9GAMM</name>
<evidence type="ECO:0000313" key="3">
    <source>
        <dbReference type="Proteomes" id="UP000760480"/>
    </source>
</evidence>
<dbReference type="NCBIfam" id="TIGR00199">
    <property type="entry name" value="PncC_domain"/>
    <property type="match status" value="1"/>
</dbReference>
<dbReference type="GO" id="GO:0019159">
    <property type="term" value="F:nicotinamide-nucleotide amidase activity"/>
    <property type="evidence" value="ECO:0007669"/>
    <property type="project" value="UniProtKB-EC"/>
</dbReference>
<dbReference type="NCBIfam" id="NF002975">
    <property type="entry name" value="PRK03661.1"/>
    <property type="match status" value="1"/>
</dbReference>
<dbReference type="Proteomes" id="UP000760480">
    <property type="component" value="Unassembled WGS sequence"/>
</dbReference>
<comment type="caution">
    <text evidence="2">The sequence shown here is derived from an EMBL/GenBank/DDBJ whole genome shotgun (WGS) entry which is preliminary data.</text>
</comment>